<dbReference type="PROSITE" id="PS00411">
    <property type="entry name" value="KINESIN_MOTOR_1"/>
    <property type="match status" value="1"/>
</dbReference>
<dbReference type="Gene3D" id="3.40.850.10">
    <property type="entry name" value="Kinesin motor domain"/>
    <property type="match status" value="1"/>
</dbReference>
<proteinExistence type="inferred from homology"/>
<dbReference type="PROSITE" id="PS50067">
    <property type="entry name" value="KINESIN_MOTOR_2"/>
    <property type="match status" value="1"/>
</dbReference>
<evidence type="ECO:0000256" key="5">
    <source>
        <dbReference type="ARBA" id="ARBA00023175"/>
    </source>
</evidence>
<evidence type="ECO:0000256" key="6">
    <source>
        <dbReference type="PROSITE-ProRule" id="PRU00283"/>
    </source>
</evidence>
<dbReference type="CDD" id="cd01370">
    <property type="entry name" value="KISc_KIP3_like"/>
    <property type="match status" value="1"/>
</dbReference>
<feature type="region of interest" description="Disordered" evidence="9">
    <location>
        <begin position="835"/>
        <end position="899"/>
    </location>
</feature>
<dbReference type="GO" id="GO:0007079">
    <property type="term" value="P:mitotic chromosome movement towards spindle pole"/>
    <property type="evidence" value="ECO:0007669"/>
    <property type="project" value="EnsemblFungi"/>
</dbReference>
<comment type="similarity">
    <text evidence="6 7">Belongs to the TRAFAC class myosin-kinesin ATPase superfamily. Kinesin family.</text>
</comment>
<dbReference type="GO" id="GO:0000132">
    <property type="term" value="P:establishment of mitotic spindle orientation"/>
    <property type="evidence" value="ECO:0007669"/>
    <property type="project" value="EnsemblFungi"/>
</dbReference>
<feature type="compositionally biased region" description="Polar residues" evidence="9">
    <location>
        <begin position="889"/>
        <end position="899"/>
    </location>
</feature>
<dbReference type="PRINTS" id="PR00380">
    <property type="entry name" value="KINESINHEAVY"/>
</dbReference>
<dbReference type="SMART" id="SM00129">
    <property type="entry name" value="KISc"/>
    <property type="match status" value="1"/>
</dbReference>
<dbReference type="EMBL" id="LFVZ01000012">
    <property type="protein sequence ID" value="KTW26769.1"/>
    <property type="molecule type" value="Genomic_DNA"/>
</dbReference>
<keyword evidence="3 6" id="KW-0067">ATP-binding</keyword>
<keyword evidence="1 7" id="KW-0493">Microtubule</keyword>
<keyword evidence="12" id="KW-1185">Reference proteome</keyword>
<keyword evidence="4 8" id="KW-0175">Coiled coil</keyword>
<dbReference type="GO" id="GO:0061673">
    <property type="term" value="C:mitotic spindle astral microtubule"/>
    <property type="evidence" value="ECO:0007669"/>
    <property type="project" value="EnsemblFungi"/>
</dbReference>
<dbReference type="Pfam" id="PF00225">
    <property type="entry name" value="Kinesin"/>
    <property type="match status" value="1"/>
</dbReference>
<dbReference type="GO" id="GO:0045144">
    <property type="term" value="P:meiotic sister chromatid segregation"/>
    <property type="evidence" value="ECO:0007669"/>
    <property type="project" value="EnsemblFungi"/>
</dbReference>
<dbReference type="InterPro" id="IPR036961">
    <property type="entry name" value="Kinesin_motor_dom_sf"/>
</dbReference>
<sequence>MSSSSISVTVRVRPLNPKETSQLQINNNEMTSFIGDGSFTGGPVYKNTSKGLRRIVQVLDERVLIFDPADTNPMARFQKTLLSAGKRVKEMKYTFDRVFDENATQEMVYENTAKPLLDGILEGYNATVFAYGATGCGKTHTISGSPEDPGIIFLTMKELFDKMTSLADEKIIEISMSYLEIYNESIRDLLVPSSAAKPLSLREDSDKKIAVSGLTSYRPQTVDEVMEIILRGNANRTISPTEANSVSSRSHAVLQINVTQKPRTADISEEHFGATLSIIDLAGSERASVTKNRGDRLLEGANINRSLLALGNCINALCDPHRRNHVPYRDSKLTRLLKFSLGGNCKTVMIVCVSPCSTHYDETHNTLKYGNRAKNIKTKVSRNMITVDRHVSQYVKAIYELRQEVSELKRKLEDKKSEENDRISKKYAFFDIKLNEGIHKLHTTFEKLSSLKEQYLLNANLLLSLENQFETINSWLIAFDIISSSNFDDETISQFKLTKELAKDLLNNLGNKRQISLQEISKTTMNRDFEAACDEILKELKEDGLNETFINLFLKEAKIIKITSERDTLLKERANFQTIMEKTYSMMQQFAKSSFKGLNTCALILKNKDKNVMTQVSLEEKFKSSCKTLADIVHQFSSKTNTFFEGETDTNKFIKSSTPFLSACFKKPYLQISSPFQIKSPKAFKVHTPKKNVMFHKGKSVFKKKVRWNDQQSDTEINNTKDDLTESDIHVLSDLKVNITPKTTPIYSLESHDHTLSEQDNTIFSHINQDEQENSFIESDYETGNLIENINSPKLKSALKKTDKIIARVCKKNRLSSNITEISTKPILRRLKFDKENLKSSPTQESPRSRTFTVGNSIGGSVRVSNPAAALKETKDPSSISRAERSESNKPQINNKPWR</sequence>
<evidence type="ECO:0000256" key="2">
    <source>
        <dbReference type="ARBA" id="ARBA00022741"/>
    </source>
</evidence>
<feature type="binding site" evidence="6">
    <location>
        <begin position="132"/>
        <end position="139"/>
    </location>
    <ligand>
        <name>ATP</name>
        <dbReference type="ChEBI" id="CHEBI:30616"/>
    </ligand>
</feature>
<keyword evidence="5 6" id="KW-0505">Motor protein</keyword>
<dbReference type="OrthoDB" id="3176171at2759"/>
<dbReference type="GO" id="GO:0005524">
    <property type="term" value="F:ATP binding"/>
    <property type="evidence" value="ECO:0007669"/>
    <property type="project" value="UniProtKB-UniRule"/>
</dbReference>
<dbReference type="GO" id="GO:0090307">
    <property type="term" value="P:mitotic spindle assembly"/>
    <property type="evidence" value="ECO:0007669"/>
    <property type="project" value="EnsemblFungi"/>
</dbReference>
<evidence type="ECO:0000256" key="1">
    <source>
        <dbReference type="ARBA" id="ARBA00022701"/>
    </source>
</evidence>
<accession>A0A0W4ZEH7</accession>
<comment type="caution">
    <text evidence="11">The sequence shown here is derived from an EMBL/GenBank/DDBJ whole genome shotgun (WGS) entry which is preliminary data.</text>
</comment>
<dbReference type="FunFam" id="3.40.850.10:FF:000053">
    <property type="entry name" value="Kinesin family"/>
    <property type="match status" value="1"/>
</dbReference>
<dbReference type="GO" id="GO:0070463">
    <property type="term" value="F:tubulin-dependent ATPase activity"/>
    <property type="evidence" value="ECO:0007669"/>
    <property type="project" value="EnsemblFungi"/>
</dbReference>
<dbReference type="GO" id="GO:0099606">
    <property type="term" value="P:microtubule plus-end directed mitotic chromosome migration"/>
    <property type="evidence" value="ECO:0007669"/>
    <property type="project" value="EnsemblFungi"/>
</dbReference>
<dbReference type="InterPro" id="IPR027417">
    <property type="entry name" value="P-loop_NTPase"/>
</dbReference>
<dbReference type="GO" id="GO:0031115">
    <property type="term" value="P:negative regulation of microtubule polymerization"/>
    <property type="evidence" value="ECO:0007669"/>
    <property type="project" value="EnsemblFungi"/>
</dbReference>
<dbReference type="GO" id="GO:0007020">
    <property type="term" value="P:microtubule nucleation"/>
    <property type="evidence" value="ECO:0007669"/>
    <property type="project" value="EnsemblFungi"/>
</dbReference>
<organism evidence="11 12">
    <name type="scientific">Pneumocystis carinii (strain B80)</name>
    <name type="common">Rat pneumocystis pneumonia agent</name>
    <name type="synonym">Pneumocystis carinii f. sp. carinii</name>
    <dbReference type="NCBI Taxonomy" id="1408658"/>
    <lineage>
        <taxon>Eukaryota</taxon>
        <taxon>Fungi</taxon>
        <taxon>Dikarya</taxon>
        <taxon>Ascomycota</taxon>
        <taxon>Taphrinomycotina</taxon>
        <taxon>Pneumocystomycetes</taxon>
        <taxon>Pneumocystaceae</taxon>
        <taxon>Pneumocystis</taxon>
    </lineage>
</organism>
<dbReference type="GO" id="GO:0032888">
    <property type="term" value="P:regulation of mitotic spindle elongation"/>
    <property type="evidence" value="ECO:0007669"/>
    <property type="project" value="EnsemblFungi"/>
</dbReference>
<dbReference type="InterPro" id="IPR001752">
    <property type="entry name" value="Kinesin_motor_dom"/>
</dbReference>
<evidence type="ECO:0000259" key="10">
    <source>
        <dbReference type="PROSITE" id="PS50067"/>
    </source>
</evidence>
<dbReference type="GO" id="GO:0070462">
    <property type="term" value="P:plus-end specific microtubule depolymerization"/>
    <property type="evidence" value="ECO:0007669"/>
    <property type="project" value="EnsemblFungi"/>
</dbReference>
<dbReference type="RefSeq" id="XP_018225104.1">
    <property type="nucleotide sequence ID" value="XM_018371299.1"/>
</dbReference>
<gene>
    <name evidence="11" type="ORF">T552_02770</name>
</gene>
<dbReference type="InterPro" id="IPR019821">
    <property type="entry name" value="Kinesin_motor_CS"/>
</dbReference>
<evidence type="ECO:0000256" key="9">
    <source>
        <dbReference type="SAM" id="MobiDB-lite"/>
    </source>
</evidence>
<dbReference type="PANTHER" id="PTHR47968">
    <property type="entry name" value="CENTROMERE PROTEIN E"/>
    <property type="match status" value="1"/>
</dbReference>
<evidence type="ECO:0000313" key="11">
    <source>
        <dbReference type="EMBL" id="KTW26769.1"/>
    </source>
</evidence>
<dbReference type="GeneID" id="28937502"/>
<reference evidence="12" key="1">
    <citation type="journal article" date="2016" name="Nat. Commun.">
        <title>Genome analysis of three Pneumocystis species reveals adaptation mechanisms to life exclusively in mammalian hosts.</title>
        <authorList>
            <person name="Ma L."/>
            <person name="Chen Z."/>
            <person name="Huang D.W."/>
            <person name="Kutty G."/>
            <person name="Ishihara M."/>
            <person name="Wang H."/>
            <person name="Abouelleil A."/>
            <person name="Bishop L."/>
            <person name="Davey E."/>
            <person name="Deng R."/>
            <person name="Deng X."/>
            <person name="Fan L."/>
            <person name="Fantoni G."/>
            <person name="Fitzgerald M."/>
            <person name="Gogineni E."/>
            <person name="Goldberg J.M."/>
            <person name="Handley G."/>
            <person name="Hu X."/>
            <person name="Huber C."/>
            <person name="Jiao X."/>
            <person name="Jones K."/>
            <person name="Levin J.Z."/>
            <person name="Liu Y."/>
            <person name="Macdonald P."/>
            <person name="Melnikov A."/>
            <person name="Raley C."/>
            <person name="Sassi M."/>
            <person name="Sherman B.T."/>
            <person name="Song X."/>
            <person name="Sykes S."/>
            <person name="Tran B."/>
            <person name="Walsh L."/>
            <person name="Xia Y."/>
            <person name="Yang J."/>
            <person name="Young S."/>
            <person name="Zeng Q."/>
            <person name="Zheng X."/>
            <person name="Stephens R."/>
            <person name="Nusbaum C."/>
            <person name="Birren B.W."/>
            <person name="Azadi P."/>
            <person name="Lempicki R.A."/>
            <person name="Cuomo C.A."/>
            <person name="Kovacs J.A."/>
        </authorList>
    </citation>
    <scope>NUCLEOTIDE SEQUENCE [LARGE SCALE GENOMIC DNA]</scope>
    <source>
        <strain evidence="12">B80</strain>
    </source>
</reference>
<dbReference type="AlphaFoldDB" id="A0A0W4ZEH7"/>
<evidence type="ECO:0000256" key="8">
    <source>
        <dbReference type="SAM" id="Coils"/>
    </source>
</evidence>
<dbReference type="GO" id="GO:0008017">
    <property type="term" value="F:microtubule binding"/>
    <property type="evidence" value="ECO:0007669"/>
    <property type="project" value="InterPro"/>
</dbReference>
<protein>
    <recommendedName>
        <fullName evidence="7">Kinesin-like protein</fullName>
    </recommendedName>
</protein>
<dbReference type="GO" id="GO:0005880">
    <property type="term" value="C:nuclear microtubule"/>
    <property type="evidence" value="ECO:0007669"/>
    <property type="project" value="EnsemblFungi"/>
</dbReference>
<feature type="compositionally biased region" description="Basic and acidic residues" evidence="9">
    <location>
        <begin position="872"/>
        <end position="888"/>
    </location>
</feature>
<dbReference type="SUPFAM" id="SSF52540">
    <property type="entry name" value="P-loop containing nucleoside triphosphate hydrolases"/>
    <property type="match status" value="1"/>
</dbReference>
<evidence type="ECO:0000256" key="4">
    <source>
        <dbReference type="ARBA" id="ARBA00023054"/>
    </source>
</evidence>
<feature type="compositionally biased region" description="Polar residues" evidence="9">
    <location>
        <begin position="839"/>
        <end position="856"/>
    </location>
</feature>
<evidence type="ECO:0000256" key="3">
    <source>
        <dbReference type="ARBA" id="ARBA00022840"/>
    </source>
</evidence>
<name>A0A0W4ZEH7_PNEC8</name>
<dbReference type="InterPro" id="IPR027640">
    <property type="entry name" value="Kinesin-like_fam"/>
</dbReference>
<dbReference type="GO" id="GO:0008574">
    <property type="term" value="F:plus-end-directed microtubule motor activity"/>
    <property type="evidence" value="ECO:0007669"/>
    <property type="project" value="EnsemblFungi"/>
</dbReference>
<dbReference type="GO" id="GO:0030473">
    <property type="term" value="P:nuclear migration along microtubule"/>
    <property type="evidence" value="ECO:0007669"/>
    <property type="project" value="EnsemblFungi"/>
</dbReference>
<dbReference type="GO" id="GO:0051228">
    <property type="term" value="P:mitotic spindle disassembly"/>
    <property type="evidence" value="ECO:0007669"/>
    <property type="project" value="EnsemblFungi"/>
</dbReference>
<dbReference type="GO" id="GO:0000776">
    <property type="term" value="C:kinetochore"/>
    <property type="evidence" value="ECO:0007669"/>
    <property type="project" value="EnsemblFungi"/>
</dbReference>
<feature type="domain" description="Kinesin motor" evidence="10">
    <location>
        <begin position="5"/>
        <end position="376"/>
    </location>
</feature>
<evidence type="ECO:0000313" key="12">
    <source>
        <dbReference type="Proteomes" id="UP000054454"/>
    </source>
</evidence>
<dbReference type="VEuPathDB" id="FungiDB:T552_02770"/>
<evidence type="ECO:0000256" key="7">
    <source>
        <dbReference type="RuleBase" id="RU000394"/>
    </source>
</evidence>
<dbReference type="Proteomes" id="UP000054454">
    <property type="component" value="Unassembled WGS sequence"/>
</dbReference>
<dbReference type="GO" id="GO:0035371">
    <property type="term" value="C:microtubule plus-end"/>
    <property type="evidence" value="ECO:0007669"/>
    <property type="project" value="EnsemblFungi"/>
</dbReference>
<dbReference type="GO" id="GO:1990023">
    <property type="term" value="C:mitotic spindle midzone"/>
    <property type="evidence" value="ECO:0007669"/>
    <property type="project" value="EnsemblFungi"/>
</dbReference>
<feature type="coiled-coil region" evidence="8">
    <location>
        <begin position="391"/>
        <end position="422"/>
    </location>
</feature>
<keyword evidence="2 6" id="KW-0547">Nucleotide-binding</keyword>
<dbReference type="PANTHER" id="PTHR47968:SF13">
    <property type="entry name" value="KINESIN-LIKE PROTEIN KIF19 ISOFORM X1"/>
    <property type="match status" value="1"/>
</dbReference>